<proteinExistence type="predicted"/>
<organism evidence="2 3">
    <name type="scientific">Yinghuangia aomiensis</name>
    <dbReference type="NCBI Taxonomy" id="676205"/>
    <lineage>
        <taxon>Bacteria</taxon>
        <taxon>Bacillati</taxon>
        <taxon>Actinomycetota</taxon>
        <taxon>Actinomycetes</taxon>
        <taxon>Kitasatosporales</taxon>
        <taxon>Streptomycetaceae</taxon>
        <taxon>Yinghuangia</taxon>
    </lineage>
</organism>
<dbReference type="GO" id="GO:0032259">
    <property type="term" value="P:methylation"/>
    <property type="evidence" value="ECO:0007669"/>
    <property type="project" value="UniProtKB-KW"/>
</dbReference>
<dbReference type="Pfam" id="PF13489">
    <property type="entry name" value="Methyltransf_23"/>
    <property type="match status" value="1"/>
</dbReference>
<comment type="caution">
    <text evidence="2">The sequence shown here is derived from an EMBL/GenBank/DDBJ whole genome shotgun (WGS) entry which is preliminary data.</text>
</comment>
<sequence length="241" mass="25394">MTSPAEHGLRIPEGRLPARRHPATDELAGPEDASAAPYEAALRTGGDLYVRRADGTRAPVDVARWKAAADAADASLLARCTGPTLDIGCGPGRLAAALVRRGIPVLGVDVSREAVRLTIAAGAACLHRSVFEPLPGEGRWSGALLADGNVGIGGDPAALLDRVAALLRRGGVLLAETDPDDADVHERFAVRVEDARGRRGHPFRWARIGSAALSRLAPAHGFTADETWRHSGRTFVALHRN</sequence>
<dbReference type="InterPro" id="IPR029063">
    <property type="entry name" value="SAM-dependent_MTases_sf"/>
</dbReference>
<gene>
    <name evidence="2" type="ORF">GCM10023205_63310</name>
</gene>
<feature type="region of interest" description="Disordered" evidence="1">
    <location>
        <begin position="1"/>
        <end position="35"/>
    </location>
</feature>
<evidence type="ECO:0000256" key="1">
    <source>
        <dbReference type="SAM" id="MobiDB-lite"/>
    </source>
</evidence>
<dbReference type="CDD" id="cd02440">
    <property type="entry name" value="AdoMet_MTases"/>
    <property type="match status" value="1"/>
</dbReference>
<accession>A0ABP9I1Y4</accession>
<evidence type="ECO:0000313" key="3">
    <source>
        <dbReference type="Proteomes" id="UP001500466"/>
    </source>
</evidence>
<evidence type="ECO:0000313" key="2">
    <source>
        <dbReference type="EMBL" id="GAA4984542.1"/>
    </source>
</evidence>
<dbReference type="EMBL" id="BAABHS010000028">
    <property type="protein sequence ID" value="GAA4984542.1"/>
    <property type="molecule type" value="Genomic_DNA"/>
</dbReference>
<name>A0ABP9I1Y4_9ACTN</name>
<dbReference type="GO" id="GO:0008168">
    <property type="term" value="F:methyltransferase activity"/>
    <property type="evidence" value="ECO:0007669"/>
    <property type="project" value="UniProtKB-KW"/>
</dbReference>
<reference evidence="3" key="1">
    <citation type="journal article" date="2019" name="Int. J. Syst. Evol. Microbiol.">
        <title>The Global Catalogue of Microorganisms (GCM) 10K type strain sequencing project: providing services to taxonomists for standard genome sequencing and annotation.</title>
        <authorList>
            <consortium name="The Broad Institute Genomics Platform"/>
            <consortium name="The Broad Institute Genome Sequencing Center for Infectious Disease"/>
            <person name="Wu L."/>
            <person name="Ma J."/>
        </authorList>
    </citation>
    <scope>NUCLEOTIDE SEQUENCE [LARGE SCALE GENOMIC DNA]</scope>
    <source>
        <strain evidence="3">JCM 17986</strain>
    </source>
</reference>
<dbReference type="Proteomes" id="UP001500466">
    <property type="component" value="Unassembled WGS sequence"/>
</dbReference>
<keyword evidence="3" id="KW-1185">Reference proteome</keyword>
<protein>
    <submittedName>
        <fullName evidence="2">Class I SAM-dependent methyltransferase</fullName>
    </submittedName>
</protein>
<dbReference type="Gene3D" id="3.40.50.150">
    <property type="entry name" value="Vaccinia Virus protein VP39"/>
    <property type="match status" value="1"/>
</dbReference>
<keyword evidence="2" id="KW-0808">Transferase</keyword>
<dbReference type="RefSeq" id="WP_345679185.1">
    <property type="nucleotide sequence ID" value="NZ_BAABHS010000028.1"/>
</dbReference>
<dbReference type="SUPFAM" id="SSF53335">
    <property type="entry name" value="S-adenosyl-L-methionine-dependent methyltransferases"/>
    <property type="match status" value="1"/>
</dbReference>
<keyword evidence="2" id="KW-0489">Methyltransferase</keyword>